<comment type="function">
    <text evidence="6">Exhibits ATPase activity in vitro.</text>
</comment>
<evidence type="ECO:0000313" key="10">
    <source>
        <dbReference type="Proteomes" id="UP001054945"/>
    </source>
</evidence>
<evidence type="ECO:0000256" key="3">
    <source>
        <dbReference type="ARBA" id="ARBA00022840"/>
    </source>
</evidence>
<keyword evidence="2" id="KW-0547">Nucleotide-binding</keyword>
<evidence type="ECO:0000256" key="7">
    <source>
        <dbReference type="ARBA" id="ARBA00070377"/>
    </source>
</evidence>
<evidence type="ECO:0000259" key="8">
    <source>
        <dbReference type="PROSITE" id="PS50234"/>
    </source>
</evidence>
<gene>
    <name evidence="9" type="primary">si:dkey-18l1.1</name>
    <name evidence="9" type="ORF">CEXT_466551</name>
</gene>
<dbReference type="SUPFAM" id="SSF52540">
    <property type="entry name" value="P-loop containing nucleoside triphosphate hydrolases"/>
    <property type="match status" value="3"/>
</dbReference>
<dbReference type="Gene3D" id="2.40.50.140">
    <property type="entry name" value="Nucleic acid-binding proteins"/>
    <property type="match status" value="1"/>
</dbReference>
<reference evidence="9 10" key="1">
    <citation type="submission" date="2021-06" db="EMBL/GenBank/DDBJ databases">
        <title>Caerostris extrusa draft genome.</title>
        <authorList>
            <person name="Kono N."/>
            <person name="Arakawa K."/>
        </authorList>
    </citation>
    <scope>NUCLEOTIDE SEQUENCE [LARGE SCALE GENOMIC DNA]</scope>
</reference>
<dbReference type="InterPro" id="IPR011704">
    <property type="entry name" value="ATPase_dyneun-rel_AAA"/>
</dbReference>
<dbReference type="GO" id="GO:0005524">
    <property type="term" value="F:ATP binding"/>
    <property type="evidence" value="ECO:0007669"/>
    <property type="project" value="UniProtKB-KW"/>
</dbReference>
<keyword evidence="4" id="KW-0809">Transit peptide</keyword>
<dbReference type="Gene3D" id="3.40.50.300">
    <property type="entry name" value="P-loop containing nucleotide triphosphate hydrolases"/>
    <property type="match status" value="3"/>
</dbReference>
<dbReference type="GO" id="GO:0005739">
    <property type="term" value="C:mitochondrion"/>
    <property type="evidence" value="ECO:0007669"/>
    <property type="project" value="UniProtKB-SubCell"/>
</dbReference>
<evidence type="ECO:0000256" key="2">
    <source>
        <dbReference type="ARBA" id="ARBA00022741"/>
    </source>
</evidence>
<dbReference type="InterPro" id="IPR036465">
    <property type="entry name" value="vWFA_dom_sf"/>
</dbReference>
<dbReference type="InterPro" id="IPR002035">
    <property type="entry name" value="VWF_A"/>
</dbReference>
<dbReference type="Pfam" id="PF16100">
    <property type="entry name" value="RMI2"/>
    <property type="match status" value="1"/>
</dbReference>
<evidence type="ECO:0000256" key="4">
    <source>
        <dbReference type="ARBA" id="ARBA00022946"/>
    </source>
</evidence>
<evidence type="ECO:0000256" key="6">
    <source>
        <dbReference type="ARBA" id="ARBA00055988"/>
    </source>
</evidence>
<keyword evidence="3" id="KW-0067">ATP-binding</keyword>
<dbReference type="Gene3D" id="3.40.50.410">
    <property type="entry name" value="von Willebrand factor, type A domain"/>
    <property type="match status" value="1"/>
</dbReference>
<comment type="caution">
    <text evidence="9">The sequence shown here is derived from an EMBL/GenBank/DDBJ whole genome shotgun (WGS) entry which is preliminary data.</text>
</comment>
<protein>
    <recommendedName>
        <fullName evidence="7">von Willebrand factor A domain-containing protein 8</fullName>
    </recommendedName>
</protein>
<dbReference type="InterPro" id="IPR003593">
    <property type="entry name" value="AAA+_ATPase"/>
</dbReference>
<dbReference type="PROSITE" id="PS50234">
    <property type="entry name" value="VWFA"/>
    <property type="match status" value="1"/>
</dbReference>
<feature type="domain" description="VWFA" evidence="8">
    <location>
        <begin position="1749"/>
        <end position="1931"/>
    </location>
</feature>
<dbReference type="EMBL" id="BPLR01019857">
    <property type="protein sequence ID" value="GIX72539.1"/>
    <property type="molecule type" value="Genomic_DNA"/>
</dbReference>
<organism evidence="9 10">
    <name type="scientific">Caerostris extrusa</name>
    <name type="common">Bark spider</name>
    <name type="synonym">Caerostris bankana</name>
    <dbReference type="NCBI Taxonomy" id="172846"/>
    <lineage>
        <taxon>Eukaryota</taxon>
        <taxon>Metazoa</taxon>
        <taxon>Ecdysozoa</taxon>
        <taxon>Arthropoda</taxon>
        <taxon>Chelicerata</taxon>
        <taxon>Arachnida</taxon>
        <taxon>Araneae</taxon>
        <taxon>Araneomorphae</taxon>
        <taxon>Entelegynae</taxon>
        <taxon>Araneoidea</taxon>
        <taxon>Araneidae</taxon>
        <taxon>Caerostris</taxon>
    </lineage>
</organism>
<dbReference type="InterPro" id="IPR032245">
    <property type="entry name" value="RMI2"/>
</dbReference>
<proteinExistence type="predicted"/>
<keyword evidence="5" id="KW-0496">Mitochondrion</keyword>
<dbReference type="InterPro" id="IPR039891">
    <property type="entry name" value="VWA8"/>
</dbReference>
<evidence type="ECO:0000256" key="5">
    <source>
        <dbReference type="ARBA" id="ARBA00023128"/>
    </source>
</evidence>
<dbReference type="SMART" id="SM00327">
    <property type="entry name" value="VWA"/>
    <property type="match status" value="1"/>
</dbReference>
<dbReference type="InterPro" id="IPR027417">
    <property type="entry name" value="P-loop_NTPase"/>
</dbReference>
<comment type="subcellular location">
    <subcellularLocation>
        <location evidence="1">Mitochondrion</location>
    </subcellularLocation>
</comment>
<dbReference type="GO" id="GO:0032991">
    <property type="term" value="C:protein-containing complex"/>
    <property type="evidence" value="ECO:0007669"/>
    <property type="project" value="UniProtKB-ARBA"/>
</dbReference>
<evidence type="ECO:0000313" key="9">
    <source>
        <dbReference type="EMBL" id="GIX72539.1"/>
    </source>
</evidence>
<dbReference type="Proteomes" id="UP001054945">
    <property type="component" value="Unassembled WGS sequence"/>
</dbReference>
<dbReference type="FunFam" id="3.40.50.300:FF:000663">
    <property type="entry name" value="von Willebrand factor A domain containing 8"/>
    <property type="match status" value="1"/>
</dbReference>
<keyword evidence="10" id="KW-1185">Reference proteome</keyword>
<dbReference type="Pfam" id="PF07728">
    <property type="entry name" value="AAA_5"/>
    <property type="match status" value="3"/>
</dbReference>
<accession>A0AAV4MP08</accession>
<dbReference type="PANTHER" id="PTHR21610">
    <property type="entry name" value="VON WILLEBRAND FACTOR A DOMAIN-CONTAINING PROTEIN 8"/>
    <property type="match status" value="1"/>
</dbReference>
<dbReference type="GO" id="GO:0016887">
    <property type="term" value="F:ATP hydrolysis activity"/>
    <property type="evidence" value="ECO:0007669"/>
    <property type="project" value="InterPro"/>
</dbReference>
<dbReference type="SMART" id="SM00382">
    <property type="entry name" value="AAA"/>
    <property type="match status" value="2"/>
</dbReference>
<dbReference type="InterPro" id="IPR012340">
    <property type="entry name" value="NA-bd_OB-fold"/>
</dbReference>
<dbReference type="FunFam" id="3.40.50.300:FF:000587">
    <property type="entry name" value="von Willebrand factor A domain containing 8"/>
    <property type="match status" value="1"/>
</dbReference>
<sequence length="1939" mass="221138">MSLCEKPAFKLLINQCMLLKLKKLDSQKNNRIWDFRYKNKDFPVELIWIQGKIRNVSNCEDSFLIDDGTGNATIVSASKAPGYGSWITNGQYIMVIGEVLSTESVIQIRALKLTHLHGSNVETFMEIRKTFVYFGCVEKKNKIPDYKEIKIGSVSKPVKEPKNPVLVPIHYFPKGPKENLIHHLQWILKKDLLGQDMFLIGLPGPLRSRVILQYLEMMHREVEYVVLSRDTTENDLKQRREIFDGSAHYVDQSAVKAAIEGRFLILDGVEKVERNVLPVLNNLLENREMQLEDGRFLVAPEKYDQLLKEYTPAELDEWKLVRVSENFRVVALGLPVPHFKGNPLDPPFRSRFQARHIIPKFEEQFRELSVAVENVSKEDLKNFLSACHTFLSNESINLGMPRFPVENVPTAVQIWDKFPNLSMNHLFHWMYPYTLLLSTENQNSLIKTLEQFSIRPHKIKAQYKILQNQLENVKNHTLNLEIEINKHKFVSNVLGCRDEKNQSIFISNPYHENVLANFLMTHTTHDFCIIGDRGCGKATLIRKFASLLNYPVEMIMLYNDMTARDLLQQRITDDRGNTLWRSSKLVEAAEDGKLLVLDGLHRLHSSIFSVLQRLVHDREMQLYDGTRLLRHDRYDSLKQNLEFSDQDMRQNKILRIHPAFRIVALAEPPKLQSTSDNWMNPQLLSIFHFHAIRPLSLQEEKIVIQGMVGRLSEKMHSILQFTHKLRNSEDDTLRNVSASFSTRQLVRMARRLSSFPDESIYGLITQSCLIKFLPSLTKQAVENLIESCGIENTEKNIAEKEIDIKNGTLKIGNTSASIYKTDSNKVKVPNIVFYNSREHSNVMEAMLQDFLLGEHLLLVGNQGVGKNKITDRFLQLLNRPREYIQLHRDTTVQSLTQQPTVVDGRIVYEDSPLLRAVQHGRVLVVDEADKAPTHVTSILKALVVSGEMNLSDGRCIVHHTEKKLNDNSQVVMHPDFRMIVLANRPGFPFLGNDFFAVLGDIFSCHAVDNPSLESEVAMLRQYGPNVSEDYLRKLASLFGELRSLSDAGLITYPYSTREVVNIIKHLNKFHDEGIPFALKNVFDFDSYNTELKETLNDIFKKHGIPTEKDTLAVQLASSYKLPKECFKAEWKFDDALDIWLSKSYQLHLANKDELPIKEEFLTVNEVRGAIFSELQNSYQLPITSNNIPLDIAGTKKIDDIIYIATANPVSLFTVNSDMLQVKSLNLSNYFPSVRTGFKPIIKMSVIEYANEELVLLHESVSNQTFLIHPTNGLVYKINFMSAFEETLNKISSAVYAKSSNVNFRVCSDLLSSSKAILYAENSTKVILLDFTNNMIHHTEVPQVIMKICALNENSLLLRGKESVFIADISNPEKWEVRKFSDENIFESSININIKTAKPKDSIGKLNASSNLKYSALMSNSEDYASLISGSFLEDKTLKITSFPREKPIISDKESPVILPSNNQLVRFIHSKDIPEHIDIEPSRTDRGCLEIVDMNDNSYGYIIVDLPHKISSFCNWLLDSSKPYLLMTPMESGKLITVDAMGCIRKWEIKKHSLQNSYENWKRFTGLESEQQATIEYVNQKSLSAPKHGKIDPTGAPHVGGNMWAGGTGGRDTAGLGGRGGPYRLDAGHNVFQVSDQEKEKVPQKIKEAARLMAMEAYKKRLKEIKMSEYDAELYDEFLCSVDKQVKSLRLILDNLQAKSKDRQWMKHQTSGELDDTKLIEGITGEKSIYKKRGEQEPEVGSPQQKPKLLRLVVDVSGSMYRFNGHDNRLQRELESVVLVMEAFHGYKEKFQYEIVGHSGEDFCIQFSKFDEPPKNPKERLELIRNMHAHTQFCMSGDNTLEATNFAIKTITKEDADEYFVIVMSDANFDRYGISPGSFAKLLTSNPKVNAFAIFIGSLGDQAAMLSKQLPAGRTFMCFDSSLLTQILQKIFTSALLKD</sequence>
<evidence type="ECO:0000256" key="1">
    <source>
        <dbReference type="ARBA" id="ARBA00004173"/>
    </source>
</evidence>
<dbReference type="SUPFAM" id="SSF53300">
    <property type="entry name" value="vWA-like"/>
    <property type="match status" value="1"/>
</dbReference>
<name>A0AAV4MP08_CAEEX</name>
<dbReference type="PANTHER" id="PTHR21610:SF9">
    <property type="entry name" value="VON WILLEBRAND FACTOR A DOMAIN-CONTAINING PROTEIN 8"/>
    <property type="match status" value="1"/>
</dbReference>